<accession>A0AAW1X7Z8</accession>
<keyword evidence="2" id="KW-1185">Reference proteome</keyword>
<dbReference type="AlphaFoldDB" id="A0AAW1X7Z8"/>
<evidence type="ECO:0000313" key="1">
    <source>
        <dbReference type="EMBL" id="KAK9932246.1"/>
    </source>
</evidence>
<name>A0AAW1X7Z8_RUBAR</name>
<evidence type="ECO:0000313" key="2">
    <source>
        <dbReference type="Proteomes" id="UP001457282"/>
    </source>
</evidence>
<gene>
    <name evidence="1" type="ORF">M0R45_019492</name>
</gene>
<protein>
    <submittedName>
        <fullName evidence="1">Uncharacterized protein</fullName>
    </submittedName>
</protein>
<dbReference type="Proteomes" id="UP001457282">
    <property type="component" value="Unassembled WGS sequence"/>
</dbReference>
<sequence length="86" mass="9983">MKERRNQPRLCLHRELFCSIQEQHHHHLTEQSSIEPKPAPINLQIRSPCSMFSPHSSQQQVPLPISIHISAENEGRKKQARAEMGR</sequence>
<comment type="caution">
    <text evidence="1">The sequence shown here is derived from an EMBL/GenBank/DDBJ whole genome shotgun (WGS) entry which is preliminary data.</text>
</comment>
<proteinExistence type="predicted"/>
<organism evidence="1 2">
    <name type="scientific">Rubus argutus</name>
    <name type="common">Southern blackberry</name>
    <dbReference type="NCBI Taxonomy" id="59490"/>
    <lineage>
        <taxon>Eukaryota</taxon>
        <taxon>Viridiplantae</taxon>
        <taxon>Streptophyta</taxon>
        <taxon>Embryophyta</taxon>
        <taxon>Tracheophyta</taxon>
        <taxon>Spermatophyta</taxon>
        <taxon>Magnoliopsida</taxon>
        <taxon>eudicotyledons</taxon>
        <taxon>Gunneridae</taxon>
        <taxon>Pentapetalae</taxon>
        <taxon>rosids</taxon>
        <taxon>fabids</taxon>
        <taxon>Rosales</taxon>
        <taxon>Rosaceae</taxon>
        <taxon>Rosoideae</taxon>
        <taxon>Rosoideae incertae sedis</taxon>
        <taxon>Rubus</taxon>
    </lineage>
</organism>
<reference evidence="1 2" key="1">
    <citation type="journal article" date="2023" name="G3 (Bethesda)">
        <title>A chromosome-length genome assembly and annotation of blackberry (Rubus argutus, cv. 'Hillquist').</title>
        <authorList>
            <person name="Bruna T."/>
            <person name="Aryal R."/>
            <person name="Dudchenko O."/>
            <person name="Sargent D.J."/>
            <person name="Mead D."/>
            <person name="Buti M."/>
            <person name="Cavallini A."/>
            <person name="Hytonen T."/>
            <person name="Andres J."/>
            <person name="Pham M."/>
            <person name="Weisz D."/>
            <person name="Mascagni F."/>
            <person name="Usai G."/>
            <person name="Natali L."/>
            <person name="Bassil N."/>
            <person name="Fernandez G.E."/>
            <person name="Lomsadze A."/>
            <person name="Armour M."/>
            <person name="Olukolu B."/>
            <person name="Poorten T."/>
            <person name="Britton C."/>
            <person name="Davik J."/>
            <person name="Ashrafi H."/>
            <person name="Aiden E.L."/>
            <person name="Borodovsky M."/>
            <person name="Worthington M."/>
        </authorList>
    </citation>
    <scope>NUCLEOTIDE SEQUENCE [LARGE SCALE GENOMIC DNA]</scope>
    <source>
        <strain evidence="1">PI 553951</strain>
    </source>
</reference>
<dbReference type="EMBL" id="JBEDUW010000004">
    <property type="protein sequence ID" value="KAK9932246.1"/>
    <property type="molecule type" value="Genomic_DNA"/>
</dbReference>